<reference evidence="1 2" key="1">
    <citation type="journal article" date="2021" name="Sci. Rep.">
        <title>The distribution of antibiotic resistance genes in chicken gut microbiota commensals.</title>
        <authorList>
            <person name="Juricova H."/>
            <person name="Matiasovicova J."/>
            <person name="Kubasova T."/>
            <person name="Cejkova D."/>
            <person name="Rychlik I."/>
        </authorList>
    </citation>
    <scope>NUCLEOTIDE SEQUENCE [LARGE SCALE GENOMIC DNA]</scope>
    <source>
        <strain evidence="1 2">An537</strain>
    </source>
</reference>
<name>A0ABS2GFJ2_9FIRM</name>
<organism evidence="1 2">
    <name type="scientific">Veillonella magna</name>
    <dbReference type="NCBI Taxonomy" id="464322"/>
    <lineage>
        <taxon>Bacteria</taxon>
        <taxon>Bacillati</taxon>
        <taxon>Bacillota</taxon>
        <taxon>Negativicutes</taxon>
        <taxon>Veillonellales</taxon>
        <taxon>Veillonellaceae</taxon>
        <taxon>Veillonella</taxon>
    </lineage>
</organism>
<dbReference type="EMBL" id="JACJLA010000009">
    <property type="protein sequence ID" value="MBM6912911.1"/>
    <property type="molecule type" value="Genomic_DNA"/>
</dbReference>
<comment type="caution">
    <text evidence="1">The sequence shown here is derived from an EMBL/GenBank/DDBJ whole genome shotgun (WGS) entry which is preliminary data.</text>
</comment>
<evidence type="ECO:0000313" key="1">
    <source>
        <dbReference type="EMBL" id="MBM6912911.1"/>
    </source>
</evidence>
<dbReference type="InterPro" id="IPR020483">
    <property type="entry name" value="Uncharacterised_YgbA"/>
</dbReference>
<dbReference type="Pfam" id="PF11756">
    <property type="entry name" value="YgbA_NO"/>
    <property type="match status" value="1"/>
</dbReference>
<gene>
    <name evidence="1" type="ORF">H6A01_06185</name>
</gene>
<dbReference type="Proteomes" id="UP000707138">
    <property type="component" value="Unassembled WGS sequence"/>
</dbReference>
<sequence>MTTEEKRQLELVTMKKIIHIYCRKKHSHCDGTLCDACNDVWQYAQQRINACPHMAHKTFCSTCKTHCYETTYRERIREIMRYGGPRLLFDSPMMLLRHMFIEWKEKHAQ</sequence>
<proteinExistence type="predicted"/>
<evidence type="ECO:0000313" key="2">
    <source>
        <dbReference type="Proteomes" id="UP000707138"/>
    </source>
</evidence>
<dbReference type="NCBIfam" id="NF007714">
    <property type="entry name" value="PRK10410.1-2"/>
    <property type="match status" value="1"/>
</dbReference>
<protein>
    <submittedName>
        <fullName evidence="1">Nitrous oxide-stimulated promoter family protein</fullName>
    </submittedName>
</protein>
<dbReference type="RefSeq" id="WP_205087932.1">
    <property type="nucleotide sequence ID" value="NZ_JACJLA010000009.1"/>
</dbReference>
<accession>A0ABS2GFJ2</accession>
<keyword evidence="2" id="KW-1185">Reference proteome</keyword>